<evidence type="ECO:0000313" key="2">
    <source>
        <dbReference type="Proteomes" id="UP000198828"/>
    </source>
</evidence>
<gene>
    <name evidence="1" type="ORF">SAMN05660923_03066</name>
</gene>
<reference evidence="1 2" key="1">
    <citation type="submission" date="2016-10" db="EMBL/GenBank/DDBJ databases">
        <authorList>
            <person name="de Groot N.N."/>
        </authorList>
    </citation>
    <scope>NUCLEOTIDE SEQUENCE [LARGE SCALE GENOMIC DNA]</scope>
    <source>
        <strain evidence="1 2">DSM 23310</strain>
    </source>
</reference>
<keyword evidence="2" id="KW-1185">Reference proteome</keyword>
<evidence type="ECO:0000313" key="1">
    <source>
        <dbReference type="EMBL" id="SDX85882.1"/>
    </source>
</evidence>
<dbReference type="AlphaFoldDB" id="A0A1H3F4I0"/>
<organism evidence="1 2">
    <name type="scientific">Tepidimicrobium xylanilyticum</name>
    <dbReference type="NCBI Taxonomy" id="1123352"/>
    <lineage>
        <taxon>Bacteria</taxon>
        <taxon>Bacillati</taxon>
        <taxon>Bacillota</taxon>
        <taxon>Tissierellia</taxon>
        <taxon>Tissierellales</taxon>
        <taxon>Tepidimicrobiaceae</taxon>
        <taxon>Tepidimicrobium</taxon>
    </lineage>
</organism>
<name>A0A1H3F4I0_9FIRM</name>
<protein>
    <submittedName>
        <fullName evidence="1">Uncharacterized protein</fullName>
    </submittedName>
</protein>
<sequence length="77" mass="8684">MKDGLINRKIYKAVKKMDRQEIEAFLAEIYHQGFQDGVVAGDSTDFKIKLAEVLNNTKGIGPKLFERIMATVKELGL</sequence>
<accession>A0A1H3F4I0</accession>
<dbReference type="OrthoDB" id="5293449at2"/>
<dbReference type="RefSeq" id="WP_093755172.1">
    <property type="nucleotide sequence ID" value="NZ_FNNG01000026.1"/>
</dbReference>
<dbReference type="EMBL" id="FNNG01000026">
    <property type="protein sequence ID" value="SDX85882.1"/>
    <property type="molecule type" value="Genomic_DNA"/>
</dbReference>
<proteinExistence type="predicted"/>
<dbReference type="Proteomes" id="UP000198828">
    <property type="component" value="Unassembled WGS sequence"/>
</dbReference>